<name>E7C4L3_9BACT</name>
<dbReference type="InterPro" id="IPR013857">
    <property type="entry name" value="NADH-UbQ_OxRdtase-assoc_prot30"/>
</dbReference>
<accession>E7C4L3</accession>
<dbReference type="AlphaFoldDB" id="E7C4L3"/>
<evidence type="ECO:0000313" key="4">
    <source>
        <dbReference type="EMBL" id="ADI22387.1"/>
    </source>
</evidence>
<dbReference type="GO" id="GO:0051082">
    <property type="term" value="F:unfolded protein binding"/>
    <property type="evidence" value="ECO:0007669"/>
    <property type="project" value="TreeGrafter"/>
</dbReference>
<evidence type="ECO:0000256" key="1">
    <source>
        <dbReference type="ARBA" id="ARBA00007884"/>
    </source>
</evidence>
<feature type="signal peptide" evidence="2">
    <location>
        <begin position="1"/>
        <end position="17"/>
    </location>
</feature>
<dbReference type="SUPFAM" id="SSF49785">
    <property type="entry name" value="Galactose-binding domain-like"/>
    <property type="match status" value="1"/>
</dbReference>
<keyword evidence="2" id="KW-0732">Signal</keyword>
<reference evidence="4" key="1">
    <citation type="submission" date="2010-01" db="EMBL/GenBank/DDBJ databases">
        <title>Genome fragments of uncultured bacteria from the North Pacific subtropical Gyre.</title>
        <authorList>
            <person name="Pham V.D."/>
            <person name="Delong E.F."/>
        </authorList>
    </citation>
    <scope>NUCLEOTIDE SEQUENCE</scope>
</reference>
<proteinExistence type="inferred from homology"/>
<dbReference type="GO" id="GO:0010257">
    <property type="term" value="P:NADH dehydrogenase complex assembly"/>
    <property type="evidence" value="ECO:0007669"/>
    <property type="project" value="TreeGrafter"/>
</dbReference>
<protein>
    <submittedName>
        <fullName evidence="4">Predicted nucleoside-diphosphate-sugar epimerases</fullName>
    </submittedName>
</protein>
<dbReference type="Pfam" id="PF08547">
    <property type="entry name" value="CIA30"/>
    <property type="match status" value="1"/>
</dbReference>
<sequence>MLPVLMSVVAVLSSAPAAGVSSDDGAAPLPDRIVVGFLDEGAGERWVTVNDGVMGGRSTGGPSFAEGLMTFSGVTNTNGGGFSSIRTRPAEWAFGDADGLLFRVRGDGRKYIAAVTTDTRIGSWDVSYWAEFQTTGDGEWQTVTLPFASFVPTMFGEDVSGRVAALDPREAETLGLYIYDKKDGPFKLDVAWIGSYTEAVAEVSESGSLGAGSADAASRALAVMELAIERGAARFNAGEQGACADIYEVAMRSLTLMPGGLDAGVVEALERGLAAGGREHDQTSRAWAYRRAMDEAFVLLTEREAPMAGAD</sequence>
<dbReference type="EMBL" id="GU567984">
    <property type="protein sequence ID" value="ADI22387.1"/>
    <property type="molecule type" value="Genomic_DNA"/>
</dbReference>
<dbReference type="InterPro" id="IPR039131">
    <property type="entry name" value="NDUFAF1"/>
</dbReference>
<evidence type="ECO:0000259" key="3">
    <source>
        <dbReference type="Pfam" id="PF08547"/>
    </source>
</evidence>
<dbReference type="PANTHER" id="PTHR13194:SF19">
    <property type="entry name" value="NAD(P)-BINDING ROSSMANN-FOLD SUPERFAMILY PROTEIN"/>
    <property type="match status" value="1"/>
</dbReference>
<dbReference type="InterPro" id="IPR008979">
    <property type="entry name" value="Galactose-bd-like_sf"/>
</dbReference>
<comment type="similarity">
    <text evidence="1">Belongs to the CIA30 family.</text>
</comment>
<dbReference type="PANTHER" id="PTHR13194">
    <property type="entry name" value="COMPLEX I INTERMEDIATE-ASSOCIATED PROTEIN 30"/>
    <property type="match status" value="1"/>
</dbReference>
<feature type="chain" id="PRO_5003217748" evidence="2">
    <location>
        <begin position="18"/>
        <end position="311"/>
    </location>
</feature>
<organism evidence="4">
    <name type="scientific">uncultured Planctomycetales bacterium HF0500_02G17</name>
    <dbReference type="NCBI Taxonomy" id="723608"/>
    <lineage>
        <taxon>Bacteria</taxon>
        <taxon>Pseudomonadati</taxon>
        <taxon>Planctomycetota</taxon>
        <taxon>Planctomycetia</taxon>
        <taxon>Planctomycetales</taxon>
        <taxon>environmental samples</taxon>
    </lineage>
</organism>
<evidence type="ECO:0000256" key="2">
    <source>
        <dbReference type="SAM" id="SignalP"/>
    </source>
</evidence>
<feature type="domain" description="NADH:ubiquinone oxidoreductase intermediate-associated protein 30" evidence="3">
    <location>
        <begin position="43"/>
        <end position="190"/>
    </location>
</feature>